<dbReference type="OrthoDB" id="1908268at2759"/>
<evidence type="ECO:0000313" key="4">
    <source>
        <dbReference type="Proteomes" id="UP000825935"/>
    </source>
</evidence>
<dbReference type="PANTHER" id="PTHR33404">
    <property type="entry name" value="CELL DIVISION TOPOLOGICAL SPECIFICITY FACTOR HOMOLOG, CHLOROPLASTIC"/>
    <property type="match status" value="1"/>
</dbReference>
<dbReference type="OMA" id="GSFFQFD"/>
<dbReference type="Pfam" id="PF21053">
    <property type="entry name" value="BFA1_C"/>
    <property type="match status" value="1"/>
</dbReference>
<comment type="caution">
    <text evidence="3">The sequence shown here is derived from an EMBL/GenBank/DDBJ whole genome shotgun (WGS) entry which is preliminary data.</text>
</comment>
<dbReference type="GO" id="GO:0010020">
    <property type="term" value="P:chloroplast fission"/>
    <property type="evidence" value="ECO:0007669"/>
    <property type="project" value="TreeGrafter"/>
</dbReference>
<dbReference type="InterPro" id="IPR022017">
    <property type="entry name" value="BFA1-like_DUF3598"/>
</dbReference>
<reference evidence="3" key="1">
    <citation type="submission" date="2021-08" db="EMBL/GenBank/DDBJ databases">
        <title>WGS assembly of Ceratopteris richardii.</title>
        <authorList>
            <person name="Marchant D.B."/>
            <person name="Chen G."/>
            <person name="Jenkins J."/>
            <person name="Shu S."/>
            <person name="Leebens-Mack J."/>
            <person name="Grimwood J."/>
            <person name="Schmutz J."/>
            <person name="Soltis P."/>
            <person name="Soltis D."/>
            <person name="Chen Z.-H."/>
        </authorList>
    </citation>
    <scope>NUCLEOTIDE SEQUENCE</scope>
    <source>
        <strain evidence="3">Whitten #5841</strain>
        <tissue evidence="3">Leaf</tissue>
    </source>
</reference>
<evidence type="ECO:0008006" key="5">
    <source>
        <dbReference type="Google" id="ProtNLM"/>
    </source>
</evidence>
<organism evidence="3 4">
    <name type="scientific">Ceratopteris richardii</name>
    <name type="common">Triangle waterfern</name>
    <dbReference type="NCBI Taxonomy" id="49495"/>
    <lineage>
        <taxon>Eukaryota</taxon>
        <taxon>Viridiplantae</taxon>
        <taxon>Streptophyta</taxon>
        <taxon>Embryophyta</taxon>
        <taxon>Tracheophyta</taxon>
        <taxon>Polypodiopsida</taxon>
        <taxon>Polypodiidae</taxon>
        <taxon>Polypodiales</taxon>
        <taxon>Pteridineae</taxon>
        <taxon>Pteridaceae</taxon>
        <taxon>Parkerioideae</taxon>
        <taxon>Ceratopteris</taxon>
    </lineage>
</organism>
<evidence type="ECO:0000259" key="1">
    <source>
        <dbReference type="Pfam" id="PF12204"/>
    </source>
</evidence>
<dbReference type="InterPro" id="IPR048378">
    <property type="entry name" value="BFA1-like_C"/>
</dbReference>
<dbReference type="Gene3D" id="2.40.128.20">
    <property type="match status" value="2"/>
</dbReference>
<evidence type="ECO:0000259" key="2">
    <source>
        <dbReference type="Pfam" id="PF21053"/>
    </source>
</evidence>
<proteinExistence type="predicted"/>
<dbReference type="PANTHER" id="PTHR33404:SF3">
    <property type="entry name" value="NMDA RECEPTOR SUBUNIT EPSILON-1, PUTATIVE (DUF3598)-RELATED"/>
    <property type="match status" value="1"/>
</dbReference>
<dbReference type="AlphaFoldDB" id="A0A8T2UZ78"/>
<name>A0A8T2UZ78_CERRI</name>
<feature type="domain" description="Biogenesis factor required for ATP synthase 1-like C-terminal" evidence="2">
    <location>
        <begin position="244"/>
        <end position="381"/>
    </location>
</feature>
<feature type="domain" description="DUF3598" evidence="1">
    <location>
        <begin position="52"/>
        <end position="230"/>
    </location>
</feature>
<dbReference type="EMBL" id="CM035408">
    <property type="protein sequence ID" value="KAH7441487.1"/>
    <property type="molecule type" value="Genomic_DNA"/>
</dbReference>
<sequence length="381" mass="41893">MTPASLRLYTSPLHTSAVSTPISSVIPQRRRGPLNCHANKSGEQESAGVHALEEFIKLNVGRWKGSFTQYDALGNAMQYIPTRLTANSYGKGDHVSLLQTLSIKQAPSKTLFSGEEVEDDEWAEYKLDETNLLTIDKQQQVGYFPNDRAYTVSHRTAEMLDKVIRAGVLGEDGDDLDDAPVGVKLPSRRPAIVCESCLFADSGEGRVRGFQVLDPRGLLDFIGVFHEKKENGFLQSNDDMIQDEPQTRLNAILGCWSGRSTTKRSGVYGSTLVEEDVSVKYDLRDDGILIQDIKTPRGSIQLTGAVHGGLLQFGEGLQMTLLPGGLALTAPVNVGKSVGRSQAFCFEFSWVYSPGKRRRLVRTYDTDGLVVSSTFVEEVKV</sequence>
<dbReference type="Pfam" id="PF12204">
    <property type="entry name" value="DUF3598_N"/>
    <property type="match status" value="1"/>
</dbReference>
<dbReference type="SUPFAM" id="SSF50814">
    <property type="entry name" value="Lipocalins"/>
    <property type="match status" value="2"/>
</dbReference>
<keyword evidence="4" id="KW-1185">Reference proteome</keyword>
<accession>A0A8T2UZ78</accession>
<evidence type="ECO:0000313" key="3">
    <source>
        <dbReference type="EMBL" id="KAH7441487.1"/>
    </source>
</evidence>
<protein>
    <recommendedName>
        <fullName evidence="5">DUF3598 domain-containing protein</fullName>
    </recommendedName>
</protein>
<dbReference type="InterPro" id="IPR012674">
    <property type="entry name" value="Calycin"/>
</dbReference>
<gene>
    <name evidence="3" type="ORF">KP509_03G040100</name>
</gene>
<dbReference type="Proteomes" id="UP000825935">
    <property type="component" value="Chromosome 3"/>
</dbReference>